<proteinExistence type="inferred from homology"/>
<accession>A0A3P9L5E3</accession>
<dbReference type="InterPro" id="IPR035425">
    <property type="entry name" value="CENP-T/H4_C"/>
</dbReference>
<name>A0A3P9L5E3_ORYLA</name>
<sequence>MDSTEDISARVLLKRILVDEPPRTPVTNSAFQEPGPSSVRYSARLRRKSAEVQTPQDIVRRSQRQKIRESISKKSLPPIKRRTASIRNVNASAASSILISDGDTPRHLLRNILQTEPLKSPVVHKRGPTKEPEPSSPDDGIMTTHPSIELSGLDLPDLTFRNAESTIKVLGRKRPRRSLNITAFEKRLKDGDDDEEREHLSGDHSSLSLSSSTSLSLKTPFVDFQTEKKVGLRRRVSSRRKVTEEEFGAAIDKQIGGVHHSGLAEKTLGDTAHIEGFTLGLSKLGEPDITTDIVTCSTALYNQQDAMTSNFSMLANQDKSTVLASQLQREIEQSCLRRGDSLHADAGEAEAVIKPEHIEEEGFEAEGQSGESNNQSDSVPDFSEPEEAAAGSPTKQEFGAIQSEDVETSSQDEEEAAAPHSQTEEEGERPTDSQTEEKGERPTDSQTEEEGERPTDSQTEEEGERPTDSQTEEEGERPTDPQTEEEGERPTDPQTEEEGERPTDSQTEEDAAEASSSSEEEHADPRSHSDQDDQIGTDFADFQNEASGQSKNVEAESSSEENENAAECQSEDFSSGAEEVEEEREQPESGLEHITRQADGFTRTFILPVSEVGQDLAQTTAAGWSNPQSKTKTRLEVGSPDSSWKSGRAQAAVQEQDQDESVAGREEPFHLLGLTQDIEDNQHQSDSPPEEARDQDAAEQEEEWEDEDDGEESHEFSGKTPAFVKEKRTFFQPDSPTLTPLSKNVQLSVTNEVVPPAKPKQARRKRTKVSTGKGVLPKAYLMSVFRHFSKTKVSPDVYPVLNEIMNKFFDRMAQDLETYAAHAKRKTIDVEDAILLLRRQGYVNDKVPVEVLIEKYLRMEQRKLLIPIATSGNVVVPKKRR</sequence>
<feature type="region of interest" description="Disordered" evidence="6">
    <location>
        <begin position="189"/>
        <end position="211"/>
    </location>
</feature>
<feature type="compositionally biased region" description="Basic and acidic residues" evidence="6">
    <location>
        <begin position="519"/>
        <end position="531"/>
    </location>
</feature>
<evidence type="ECO:0000256" key="4">
    <source>
        <dbReference type="ARBA" id="ARBA00022454"/>
    </source>
</evidence>
<dbReference type="GO" id="GO:0051382">
    <property type="term" value="P:kinetochore assembly"/>
    <property type="evidence" value="ECO:0007669"/>
    <property type="project" value="InterPro"/>
</dbReference>
<reference evidence="8 9" key="2">
    <citation type="submission" date="2017-04" db="EMBL/GenBank/DDBJ databases">
        <title>CpG methylation of centromeres and impact of large insertions on vertebrate speciation.</title>
        <authorList>
            <person name="Ichikawa K."/>
            <person name="Yoshimura J."/>
            <person name="Morishita S."/>
        </authorList>
    </citation>
    <scope>NUCLEOTIDE SEQUENCE</scope>
    <source>
        <strain evidence="8 9">HNI</strain>
    </source>
</reference>
<evidence type="ECO:0000313" key="8">
    <source>
        <dbReference type="Ensembl" id="ENSORLP00020015915.1"/>
    </source>
</evidence>
<evidence type="ECO:0000313" key="9">
    <source>
        <dbReference type="Proteomes" id="UP000265180"/>
    </source>
</evidence>
<dbReference type="SUPFAM" id="SSF47113">
    <property type="entry name" value="Histone-fold"/>
    <property type="match status" value="1"/>
</dbReference>
<dbReference type="GO" id="GO:0003677">
    <property type="term" value="F:DNA binding"/>
    <property type="evidence" value="ECO:0007669"/>
    <property type="project" value="InterPro"/>
</dbReference>
<reference key="1">
    <citation type="journal article" date="2007" name="Nature">
        <title>The medaka draft genome and insights into vertebrate genome evolution.</title>
        <authorList>
            <person name="Kasahara M."/>
            <person name="Naruse K."/>
            <person name="Sasaki S."/>
            <person name="Nakatani Y."/>
            <person name="Qu W."/>
            <person name="Ahsan B."/>
            <person name="Yamada T."/>
            <person name="Nagayasu Y."/>
            <person name="Doi K."/>
            <person name="Kasai Y."/>
            <person name="Jindo T."/>
            <person name="Kobayashi D."/>
            <person name="Shimada A."/>
            <person name="Toyoda A."/>
            <person name="Kuroki Y."/>
            <person name="Fujiyama A."/>
            <person name="Sasaki T."/>
            <person name="Shimizu A."/>
            <person name="Asakawa S."/>
            <person name="Shimizu N."/>
            <person name="Hashimoto S."/>
            <person name="Yang J."/>
            <person name="Lee Y."/>
            <person name="Matsushima K."/>
            <person name="Sugano S."/>
            <person name="Sakaizumi M."/>
            <person name="Narita T."/>
            <person name="Ohishi K."/>
            <person name="Haga S."/>
            <person name="Ohta F."/>
            <person name="Nomoto H."/>
            <person name="Nogata K."/>
            <person name="Morishita T."/>
            <person name="Endo T."/>
            <person name="Shin-I T."/>
            <person name="Takeda H."/>
            <person name="Morishita S."/>
            <person name="Kohara Y."/>
        </authorList>
    </citation>
    <scope>NUCLEOTIDE SEQUENCE [LARGE SCALE GENOMIC DNA]</scope>
    <source>
        <strain>Hd-rR</strain>
    </source>
</reference>
<keyword evidence="4" id="KW-0158">Chromosome</keyword>
<evidence type="ECO:0000256" key="6">
    <source>
        <dbReference type="SAM" id="MobiDB-lite"/>
    </source>
</evidence>
<reference evidence="8" key="4">
    <citation type="submission" date="2025-09" db="UniProtKB">
        <authorList>
            <consortium name="Ensembl"/>
        </authorList>
    </citation>
    <scope>IDENTIFICATION</scope>
    <source>
        <strain evidence="8">HNI</strain>
    </source>
</reference>
<comment type="similarity">
    <text evidence="3">Belongs to the CENP-T/CNN1 family.</text>
</comment>
<feature type="region of interest" description="Disordered" evidence="6">
    <location>
        <begin position="46"/>
        <end position="70"/>
    </location>
</feature>
<feature type="compositionally biased region" description="Basic and acidic residues" evidence="6">
    <location>
        <begin position="428"/>
        <end position="443"/>
    </location>
</feature>
<feature type="region of interest" description="Disordered" evidence="6">
    <location>
        <begin position="618"/>
        <end position="722"/>
    </location>
</feature>
<feature type="compositionally biased region" description="Acidic residues" evidence="6">
    <location>
        <begin position="404"/>
        <end position="416"/>
    </location>
</feature>
<feature type="compositionally biased region" description="Basic and acidic residues" evidence="6">
    <location>
        <begin position="586"/>
        <end position="596"/>
    </location>
</feature>
<evidence type="ECO:0000256" key="5">
    <source>
        <dbReference type="ARBA" id="ARBA00023242"/>
    </source>
</evidence>
<dbReference type="Gene3D" id="1.10.20.10">
    <property type="entry name" value="Histone, subunit A"/>
    <property type="match status" value="1"/>
</dbReference>
<dbReference type="PANTHER" id="PTHR46904">
    <property type="entry name" value="CENTROMERE PROTEIN T"/>
    <property type="match status" value="1"/>
</dbReference>
<dbReference type="Pfam" id="PF15511">
    <property type="entry name" value="CENP-T_C"/>
    <property type="match status" value="1"/>
</dbReference>
<organism evidence="8 9">
    <name type="scientific">Oryzias latipes</name>
    <name type="common">Japanese rice fish</name>
    <name type="synonym">Japanese killifish</name>
    <dbReference type="NCBI Taxonomy" id="8090"/>
    <lineage>
        <taxon>Eukaryota</taxon>
        <taxon>Metazoa</taxon>
        <taxon>Chordata</taxon>
        <taxon>Craniata</taxon>
        <taxon>Vertebrata</taxon>
        <taxon>Euteleostomi</taxon>
        <taxon>Actinopterygii</taxon>
        <taxon>Neopterygii</taxon>
        <taxon>Teleostei</taxon>
        <taxon>Neoteleostei</taxon>
        <taxon>Acanthomorphata</taxon>
        <taxon>Ovalentaria</taxon>
        <taxon>Atherinomorphae</taxon>
        <taxon>Beloniformes</taxon>
        <taxon>Adrianichthyidae</taxon>
        <taxon>Oryziinae</taxon>
        <taxon>Oryzias</taxon>
    </lineage>
</organism>
<dbReference type="GO" id="GO:0046982">
    <property type="term" value="F:protein heterodimerization activity"/>
    <property type="evidence" value="ECO:0007669"/>
    <property type="project" value="InterPro"/>
</dbReference>
<dbReference type="AlphaFoldDB" id="A0A3P9L5E3"/>
<dbReference type="Proteomes" id="UP000265180">
    <property type="component" value="Chromosome 19"/>
</dbReference>
<reference evidence="8" key="3">
    <citation type="submission" date="2025-08" db="UniProtKB">
        <authorList>
            <consortium name="Ensembl"/>
        </authorList>
    </citation>
    <scope>IDENTIFICATION</scope>
    <source>
        <strain evidence="8">HNI</strain>
    </source>
</reference>
<evidence type="ECO:0000256" key="3">
    <source>
        <dbReference type="ARBA" id="ARBA00010137"/>
    </source>
</evidence>
<feature type="region of interest" description="Disordered" evidence="6">
    <location>
        <begin position="120"/>
        <end position="145"/>
    </location>
</feature>
<comment type="subcellular location">
    <subcellularLocation>
        <location evidence="2">Chromosome</location>
    </subcellularLocation>
    <subcellularLocation>
        <location evidence="1">Nucleus</location>
    </subcellularLocation>
</comment>
<evidence type="ECO:0000259" key="7">
    <source>
        <dbReference type="Pfam" id="PF15511"/>
    </source>
</evidence>
<keyword evidence="5" id="KW-0539">Nucleus</keyword>
<protein>
    <recommendedName>
        <fullName evidence="7">CENP-T/Histone H4 histone fold domain-containing protein</fullName>
    </recommendedName>
</protein>
<dbReference type="InterPro" id="IPR028255">
    <property type="entry name" value="CENP-T"/>
</dbReference>
<dbReference type="CDD" id="cd22920">
    <property type="entry name" value="HFD_CENP-T"/>
    <property type="match status" value="1"/>
</dbReference>
<dbReference type="GO" id="GO:0000776">
    <property type="term" value="C:kinetochore"/>
    <property type="evidence" value="ECO:0007669"/>
    <property type="project" value="InterPro"/>
</dbReference>
<dbReference type="Ensembl" id="ENSORLT00020024071.1">
    <property type="protein sequence ID" value="ENSORLP00020015915.1"/>
    <property type="gene ID" value="ENSORLG00020016950.1"/>
</dbReference>
<feature type="compositionally biased region" description="Acidic residues" evidence="6">
    <location>
        <begin position="697"/>
        <end position="712"/>
    </location>
</feature>
<feature type="region of interest" description="Disordered" evidence="6">
    <location>
        <begin position="362"/>
        <end position="597"/>
    </location>
</feature>
<dbReference type="InterPro" id="IPR009072">
    <property type="entry name" value="Histone-fold"/>
</dbReference>
<dbReference type="GO" id="GO:0005634">
    <property type="term" value="C:nucleus"/>
    <property type="evidence" value="ECO:0007669"/>
    <property type="project" value="UniProtKB-SubCell"/>
</dbReference>
<dbReference type="PANTHER" id="PTHR46904:SF1">
    <property type="entry name" value="CENTROMERE PROTEIN T"/>
    <property type="match status" value="1"/>
</dbReference>
<evidence type="ECO:0000256" key="1">
    <source>
        <dbReference type="ARBA" id="ARBA00004123"/>
    </source>
</evidence>
<feature type="compositionally biased region" description="Low complexity" evidence="6">
    <location>
        <begin position="565"/>
        <end position="577"/>
    </location>
</feature>
<feature type="compositionally biased region" description="Polar residues" evidence="6">
    <location>
        <begin position="618"/>
        <end position="630"/>
    </location>
</feature>
<evidence type="ECO:0000256" key="2">
    <source>
        <dbReference type="ARBA" id="ARBA00004286"/>
    </source>
</evidence>
<feature type="domain" description="CENP-T/Histone H4 histone fold" evidence="7">
    <location>
        <begin position="783"/>
        <end position="868"/>
    </location>
</feature>